<dbReference type="SUPFAM" id="SSF53850">
    <property type="entry name" value="Periplasmic binding protein-like II"/>
    <property type="match status" value="1"/>
</dbReference>
<dbReference type="InterPro" id="IPR006059">
    <property type="entry name" value="SBP"/>
</dbReference>
<dbReference type="EMBL" id="FRFD01000003">
    <property type="protein sequence ID" value="SHO45991.1"/>
    <property type="molecule type" value="Genomic_DNA"/>
</dbReference>
<proteinExistence type="predicted"/>
<dbReference type="Proteomes" id="UP000184612">
    <property type="component" value="Unassembled WGS sequence"/>
</dbReference>
<evidence type="ECO:0000313" key="3">
    <source>
        <dbReference type="Proteomes" id="UP000184612"/>
    </source>
</evidence>
<evidence type="ECO:0000313" key="2">
    <source>
        <dbReference type="EMBL" id="SHO45991.1"/>
    </source>
</evidence>
<feature type="domain" description="DUF3502" evidence="1">
    <location>
        <begin position="438"/>
        <end position="504"/>
    </location>
</feature>
<protein>
    <submittedName>
        <fullName evidence="2">Carbohydrate ABC transporter substrate-binding protein, CUT1 family (TC 3.A.1.1.-)</fullName>
    </submittedName>
</protein>
<dbReference type="OrthoDB" id="2636783at2"/>
<dbReference type="Pfam" id="PF12010">
    <property type="entry name" value="DUF3502"/>
    <property type="match status" value="1"/>
</dbReference>
<gene>
    <name evidence="2" type="ORF">SAMN02745217_01129</name>
</gene>
<dbReference type="AlphaFoldDB" id="A0A1M7Y255"/>
<reference evidence="2 3" key="1">
    <citation type="submission" date="2016-12" db="EMBL/GenBank/DDBJ databases">
        <authorList>
            <person name="Song W.-J."/>
            <person name="Kurnit D.M."/>
        </authorList>
    </citation>
    <scope>NUCLEOTIDE SEQUENCE [LARGE SCALE GENOMIC DNA]</scope>
    <source>
        <strain evidence="2 3">DSM 12503</strain>
    </source>
</reference>
<dbReference type="Gene3D" id="3.40.190.10">
    <property type="entry name" value="Periplasmic binding protein-like II"/>
    <property type="match status" value="1"/>
</dbReference>
<dbReference type="STRING" id="1121345.SAMN02745217_01129"/>
<keyword evidence="3" id="KW-1185">Reference proteome</keyword>
<dbReference type="PANTHER" id="PTHR43649:SF17">
    <property type="entry name" value="ABC TRANSPORTER SOLUTE BINDING PROTEIN-SUGAR TRANSPORT"/>
    <property type="match status" value="1"/>
</dbReference>
<dbReference type="PANTHER" id="PTHR43649">
    <property type="entry name" value="ARABINOSE-BINDING PROTEIN-RELATED"/>
    <property type="match status" value="1"/>
</dbReference>
<dbReference type="InterPro" id="IPR022627">
    <property type="entry name" value="DUF3502"/>
</dbReference>
<name>A0A1M7Y255_9FIRM</name>
<dbReference type="Pfam" id="PF01547">
    <property type="entry name" value="SBP_bac_1"/>
    <property type="match status" value="1"/>
</dbReference>
<organism evidence="2 3">
    <name type="scientific">Anaerocolumna xylanovorans DSM 12503</name>
    <dbReference type="NCBI Taxonomy" id="1121345"/>
    <lineage>
        <taxon>Bacteria</taxon>
        <taxon>Bacillati</taxon>
        <taxon>Bacillota</taxon>
        <taxon>Clostridia</taxon>
        <taxon>Lachnospirales</taxon>
        <taxon>Lachnospiraceae</taxon>
        <taxon>Anaerocolumna</taxon>
    </lineage>
</organism>
<accession>A0A1M7Y255</accession>
<dbReference type="RefSeq" id="WP_073587751.1">
    <property type="nucleotide sequence ID" value="NZ_FRFD01000003.1"/>
</dbReference>
<dbReference type="InterPro" id="IPR050490">
    <property type="entry name" value="Bact_solute-bd_prot1"/>
</dbReference>
<sequence>MKKRKTLILVLSAVIILFAIWGVVKFIEVSRDNREAKTRNGQVNSSDSVQLLWYQIGDPQADMDKVLEKVNEYTSAKIGVSLRVIQIGWGDYNRKMQLIINTGDEYDMAFTSSWANNYLLNAQKGVFLALNDYLPKCGKEMYEKIDSKFWEAAKVGGIIYGVPNEKEIGNMPMWVFTKKYVDKYNIPYKEIHSLEDLEPWLELIKEKEPGIVPLYLTSDYSAPIYMDLIQEPVGIEYGDTSLTVKSVFETAKMRETLKVMRKYYQKGYINQNAAVETDDKSVERFVTKGDGQPYAELIWTKDLGYDVVASTIMDVQITNASARGALTAISENSKHPKEAVEFLNLVNTDEYLRNLLNYGLEGVHYTKVPLSEEDKEKAKGKPYVYDTKIRLIPENQKKYSVPYWVQGGLFNTYVTESEPIDKWSEFKSFNDSLETAPSFGFDFYAEPVLTQISGFRSILDEFGPALYTGSVDTDEYLNKLNVKLKAAGIQAVINEMQSQVNLWRHNK</sequence>
<evidence type="ECO:0000259" key="1">
    <source>
        <dbReference type="Pfam" id="PF12010"/>
    </source>
</evidence>